<dbReference type="AlphaFoldDB" id="A0A5C6XAY0"/>
<feature type="transmembrane region" description="Helical" evidence="1">
    <location>
        <begin position="261"/>
        <end position="282"/>
    </location>
</feature>
<proteinExistence type="predicted"/>
<feature type="transmembrane region" description="Helical" evidence="1">
    <location>
        <begin position="94"/>
        <end position="119"/>
    </location>
</feature>
<feature type="transmembrane region" description="Helical" evidence="1">
    <location>
        <begin position="217"/>
        <end position="240"/>
    </location>
</feature>
<dbReference type="Proteomes" id="UP000321412">
    <property type="component" value="Unassembled WGS sequence"/>
</dbReference>
<feature type="transmembrane region" description="Helical" evidence="1">
    <location>
        <begin position="21"/>
        <end position="43"/>
    </location>
</feature>
<dbReference type="RefSeq" id="WP_146980436.1">
    <property type="nucleotide sequence ID" value="NZ_VOSM01000002.1"/>
</dbReference>
<gene>
    <name evidence="2" type="ORF">FRC98_06330</name>
</gene>
<organism evidence="2 3">
    <name type="scientific">Lujinxingia vulgaris</name>
    <dbReference type="NCBI Taxonomy" id="2600176"/>
    <lineage>
        <taxon>Bacteria</taxon>
        <taxon>Deltaproteobacteria</taxon>
        <taxon>Bradymonadales</taxon>
        <taxon>Lujinxingiaceae</taxon>
        <taxon>Lujinxingia</taxon>
    </lineage>
</organism>
<keyword evidence="3" id="KW-1185">Reference proteome</keyword>
<dbReference type="PANTHER" id="PTHR43044">
    <property type="match status" value="1"/>
</dbReference>
<feature type="transmembrane region" description="Helical" evidence="1">
    <location>
        <begin position="183"/>
        <end position="205"/>
    </location>
</feature>
<feature type="transmembrane region" description="Helical" evidence="1">
    <location>
        <begin position="139"/>
        <end position="162"/>
    </location>
</feature>
<dbReference type="OrthoDB" id="140980at2"/>
<evidence type="ECO:0000256" key="1">
    <source>
        <dbReference type="SAM" id="Phobius"/>
    </source>
</evidence>
<reference evidence="2 3" key="1">
    <citation type="submission" date="2019-08" db="EMBL/GenBank/DDBJ databases">
        <title>Bradymonadales sp. TMQ4.</title>
        <authorList>
            <person name="Liang Q."/>
        </authorList>
    </citation>
    <scope>NUCLEOTIDE SEQUENCE [LARGE SCALE GENOMIC DNA]</scope>
    <source>
        <strain evidence="2 3">TMQ4</strain>
    </source>
</reference>
<comment type="caution">
    <text evidence="2">The sequence shown here is derived from an EMBL/GenBank/DDBJ whole genome shotgun (WGS) entry which is preliminary data.</text>
</comment>
<accession>A0A5C6XAY0</accession>
<evidence type="ECO:0000313" key="2">
    <source>
        <dbReference type="EMBL" id="TXD38496.1"/>
    </source>
</evidence>
<dbReference type="EMBL" id="VOSM01000002">
    <property type="protein sequence ID" value="TXD38496.1"/>
    <property type="molecule type" value="Genomic_DNA"/>
</dbReference>
<feature type="transmembrane region" description="Helical" evidence="1">
    <location>
        <begin position="332"/>
        <end position="351"/>
    </location>
</feature>
<feature type="transmembrane region" description="Helical" evidence="1">
    <location>
        <begin position="302"/>
        <end position="320"/>
    </location>
</feature>
<name>A0A5C6XAY0_9DELT</name>
<dbReference type="PANTHER" id="PTHR43044:SF1">
    <property type="entry name" value="QUINOL:CYTOCHROME C OXIDOREDUCTASE QUINONE-BINDING SUBUNIT 2"/>
    <property type="match status" value="1"/>
</dbReference>
<keyword evidence="1" id="KW-0812">Transmembrane</keyword>
<feature type="transmembrane region" description="Helical" evidence="1">
    <location>
        <begin position="371"/>
        <end position="389"/>
    </location>
</feature>
<sequence>MAHSSHHHDIAPPKRFELPGGFQTAGLALFVLGLVVFVVGLLMGEYNAVRAWRGYIIGFWFTLSLGLSGPFFIATQYLAKAGWSVSIRRVPEAFGAFLLPVIIFGAIALLGAETLFKWLPADPAENHYIDAVVAAKSGFLNFTGIAFTTIASTLAWFGFYSWMRRNSLKQDEVGGYKLTHTNIWVSAGFLLVFVIGFSFMTWYWIMSFNAHWYSTMFSVYAFAGLFQSGLSVMVLIILYLKRRGYFGDTVGTQHIHDMGKLVFAFTVFYAYIAFSQFLLIWYANIPEAAEWYVHRTENGWGFFLFILPFIKFIIPFLLLLPQEHKKNKNNILQYVCGWLILTQLYEVWLWVAPYPAIKGSYSPLWPVFELPIALGFVGLFIVVVGRALAKHNLVPLKDPFLGESIPHSHDHLIYPNGKPE</sequence>
<evidence type="ECO:0000313" key="3">
    <source>
        <dbReference type="Proteomes" id="UP000321412"/>
    </source>
</evidence>
<keyword evidence="1" id="KW-1133">Transmembrane helix</keyword>
<evidence type="ECO:0008006" key="4">
    <source>
        <dbReference type="Google" id="ProtNLM"/>
    </source>
</evidence>
<feature type="transmembrane region" description="Helical" evidence="1">
    <location>
        <begin position="55"/>
        <end position="73"/>
    </location>
</feature>
<keyword evidence="1" id="KW-0472">Membrane</keyword>
<protein>
    <recommendedName>
        <fullName evidence="4">Quinol:cytochrome C oxidoreductase</fullName>
    </recommendedName>
</protein>